<comment type="similarity">
    <text evidence="3">Belongs to the acid sphingomyelinase family.</text>
</comment>
<evidence type="ECO:0000256" key="5">
    <source>
        <dbReference type="PIRSR" id="PIRSR000948-2"/>
    </source>
</evidence>
<evidence type="ECO:0000256" key="3">
    <source>
        <dbReference type="PIRNR" id="PIRNR000948"/>
    </source>
</evidence>
<feature type="disulfide bond" evidence="5">
    <location>
        <begin position="122"/>
        <end position="201"/>
    </location>
</feature>
<evidence type="ECO:0000313" key="9">
    <source>
        <dbReference type="Proteomes" id="UP001174694"/>
    </source>
</evidence>
<dbReference type="GO" id="GO:0016020">
    <property type="term" value="C:membrane"/>
    <property type="evidence" value="ECO:0007669"/>
    <property type="project" value="GOC"/>
</dbReference>
<evidence type="ECO:0000256" key="2">
    <source>
        <dbReference type="ARBA" id="ARBA00023180"/>
    </source>
</evidence>
<dbReference type="PIRSF" id="PIRSF000948">
    <property type="entry name" value="Sphingomy_PDE"/>
    <property type="match status" value="1"/>
</dbReference>
<dbReference type="GO" id="GO:0046872">
    <property type="term" value="F:metal ion binding"/>
    <property type="evidence" value="ECO:0007669"/>
    <property type="project" value="UniProtKB-KW"/>
</dbReference>
<evidence type="ECO:0000256" key="6">
    <source>
        <dbReference type="SAM" id="SignalP"/>
    </source>
</evidence>
<dbReference type="Pfam" id="PF00149">
    <property type="entry name" value="Metallophos"/>
    <property type="match status" value="1"/>
</dbReference>
<keyword evidence="4" id="KW-0862">Zinc</keyword>
<feature type="binding site" evidence="4">
    <location>
        <position position="240"/>
    </location>
    <ligand>
        <name>Zn(2+)</name>
        <dbReference type="ChEBI" id="CHEBI:29105"/>
        <label>1</label>
    </ligand>
</feature>
<dbReference type="InterPro" id="IPR011160">
    <property type="entry name" value="Sphingomy_PDE"/>
</dbReference>
<feature type="domain" description="Calcineurin-like phosphoesterase" evidence="7">
    <location>
        <begin position="232"/>
        <end position="514"/>
    </location>
</feature>
<feature type="binding site" evidence="4">
    <location>
        <position position="318"/>
    </location>
    <ligand>
        <name>Zn(2+)</name>
        <dbReference type="ChEBI" id="CHEBI:29105"/>
        <label>1</label>
    </ligand>
</feature>
<dbReference type="GO" id="GO:0006685">
    <property type="term" value="P:sphingomyelin catabolic process"/>
    <property type="evidence" value="ECO:0007669"/>
    <property type="project" value="UniProtKB-UniRule"/>
</dbReference>
<evidence type="ECO:0000256" key="4">
    <source>
        <dbReference type="PIRSR" id="PIRSR000948-1"/>
    </source>
</evidence>
<dbReference type="AlphaFoldDB" id="A0AA38RZH4"/>
<keyword evidence="3" id="KW-0326">Glycosidase</keyword>
<feature type="binding site" evidence="4">
    <location>
        <position position="511"/>
    </location>
    <ligand>
        <name>Zn(2+)</name>
        <dbReference type="ChEBI" id="CHEBI:29105"/>
        <label>2</label>
    </ligand>
</feature>
<keyword evidence="6" id="KW-0732">Signal</keyword>
<comment type="cofactor">
    <cofactor evidence="4">
        <name>Zn(2+)</name>
        <dbReference type="ChEBI" id="CHEBI:29105"/>
    </cofactor>
    <text evidence="4">Binds 2 Zn(2+) ions per subunit.</text>
</comment>
<dbReference type="Proteomes" id="UP001174694">
    <property type="component" value="Unassembled WGS sequence"/>
</dbReference>
<keyword evidence="9" id="KW-1185">Reference proteome</keyword>
<keyword evidence="1 3" id="KW-0378">Hydrolase</keyword>
<dbReference type="Gene3D" id="3.60.21.10">
    <property type="match status" value="1"/>
</dbReference>
<dbReference type="CDD" id="cd00842">
    <property type="entry name" value="MPP_ASMase"/>
    <property type="match status" value="1"/>
</dbReference>
<dbReference type="EMBL" id="JANBVO010000018">
    <property type="protein sequence ID" value="KAJ9143881.1"/>
    <property type="molecule type" value="Genomic_DNA"/>
</dbReference>
<feature type="disulfide bond" evidence="5">
    <location>
        <begin position="125"/>
        <end position="193"/>
    </location>
</feature>
<feature type="binding site" evidence="4">
    <location>
        <position position="474"/>
    </location>
    <ligand>
        <name>Zn(2+)</name>
        <dbReference type="ChEBI" id="CHEBI:29105"/>
        <label>2</label>
    </ligand>
</feature>
<feature type="binding site" evidence="4">
    <location>
        <position position="513"/>
    </location>
    <ligand>
        <name>Zn(2+)</name>
        <dbReference type="ChEBI" id="CHEBI:29105"/>
        <label>1</label>
    </ligand>
</feature>
<feature type="chain" id="PRO_5041386889" description="Sphingomyelin phosphodiesterase" evidence="6">
    <location>
        <begin position="18"/>
        <end position="688"/>
    </location>
</feature>
<dbReference type="InterPro" id="IPR004843">
    <property type="entry name" value="Calcineurin-like_PHP"/>
</dbReference>
<accession>A0AA38RZH4</accession>
<gene>
    <name evidence="8" type="ORF">NKR23_g6369</name>
</gene>
<evidence type="ECO:0000259" key="7">
    <source>
        <dbReference type="Pfam" id="PF00149"/>
    </source>
</evidence>
<evidence type="ECO:0000256" key="1">
    <source>
        <dbReference type="ARBA" id="ARBA00022801"/>
    </source>
</evidence>
<keyword evidence="5" id="KW-1015">Disulfide bond</keyword>
<feature type="disulfide bond" evidence="5">
    <location>
        <begin position="151"/>
        <end position="162"/>
    </location>
</feature>
<name>A0AA38RZH4_9PEZI</name>
<reference evidence="8" key="1">
    <citation type="submission" date="2022-07" db="EMBL/GenBank/DDBJ databases">
        <title>Fungi with potential for degradation of polypropylene.</title>
        <authorList>
            <person name="Gostincar C."/>
        </authorList>
    </citation>
    <scope>NUCLEOTIDE SEQUENCE</scope>
    <source>
        <strain evidence="8">EXF-13308</strain>
    </source>
</reference>
<dbReference type="InterPro" id="IPR029052">
    <property type="entry name" value="Metallo-depent_PP-like"/>
</dbReference>
<dbReference type="InterPro" id="IPR041805">
    <property type="entry name" value="ASMase/PPN1_MPP"/>
</dbReference>
<keyword evidence="4" id="KW-0479">Metal-binding</keyword>
<comment type="function">
    <text evidence="3">Converts sphingomyelin to ceramide.</text>
</comment>
<feature type="disulfide bond" evidence="5">
    <location>
        <begin position="259"/>
        <end position="284"/>
    </location>
</feature>
<feature type="binding site" evidence="4">
    <location>
        <position position="358"/>
    </location>
    <ligand>
        <name>Zn(2+)</name>
        <dbReference type="ChEBI" id="CHEBI:29105"/>
        <label>2</label>
    </ligand>
</feature>
<protein>
    <recommendedName>
        <fullName evidence="3">Sphingomyelin phosphodiesterase</fullName>
    </recommendedName>
</protein>
<feature type="signal peptide" evidence="6">
    <location>
        <begin position="1"/>
        <end position="17"/>
    </location>
</feature>
<feature type="disulfide bond" evidence="5">
    <location>
        <begin position="253"/>
        <end position="258"/>
    </location>
</feature>
<keyword evidence="2" id="KW-0325">Glycoprotein</keyword>
<proteinExistence type="inferred from homology"/>
<organism evidence="8 9">
    <name type="scientific">Pleurostoma richardsiae</name>
    <dbReference type="NCBI Taxonomy" id="41990"/>
    <lineage>
        <taxon>Eukaryota</taxon>
        <taxon>Fungi</taxon>
        <taxon>Dikarya</taxon>
        <taxon>Ascomycota</taxon>
        <taxon>Pezizomycotina</taxon>
        <taxon>Sordariomycetes</taxon>
        <taxon>Sordariomycetidae</taxon>
        <taxon>Calosphaeriales</taxon>
        <taxon>Pleurostomataceae</taxon>
        <taxon>Pleurostoma</taxon>
    </lineage>
</organism>
<dbReference type="PANTHER" id="PTHR10340">
    <property type="entry name" value="SPHINGOMYELIN PHOSPHODIESTERASE"/>
    <property type="match status" value="1"/>
</dbReference>
<sequence length="688" mass="74373">MGLLLALTLAHAAIAAADTSLPGAASFVVPTAFPASVFSSYYVKPGPTNEPQPAVFDPILNVTFPLNVTDPSTIPTYDDDPVYYPQALANLTDANADAVVSAAIDEILNIISANNTALTSNCSKCVAALSVGQVVARLAPSHLPDAMVSLCQITGFKSNSSCKDTYEAGSFGASWTQILAHADVAGLDGRYICASLSTSFCSNPPVMSVQATFPKPKPAKLKKPCRSGKRVKVLHLSDLHLDPRYEVGSEGNCSSSMCCRPAAPSSGSIPEITYPAPLYGYYKCDSPYFLALAALQALGPLTGTSSQDHPAFTLYTGDLVAHDPQNQRSRAYVENIEVSIWQMFKAYIGGPVYAALGNHDTNPDNLDTPQAIDDNGPLGQQFSWNYEHVSSLWNYFGWIDDATAADAALHYAAYSVVHPLGLRIITLNTDLYYKNNFYSYLHTADPDFSGMFSFLIQELQKAEDAGQRVWIVGHVLSGWDGSNPMPNGSDMFYQIIERYSPHVIANVFFGHTHEDQAFVYYSQNGTNQTAENAVAGAWVGPSLTPLTNLNSGFRMYEVDTGSWEIFDAYTFYSDVGSFAALDGGETGPEWKFEYSTREAYATAAGWPENAPLNATFWHRVTEAMEKDRSLATLFNTYQGKSSAKSPNCTSEACTAAKVCYIRSGSVGLGRQCPQGFGSVQSAYTGVNF</sequence>
<dbReference type="SUPFAM" id="SSF56300">
    <property type="entry name" value="Metallo-dependent phosphatases"/>
    <property type="match status" value="1"/>
</dbReference>
<comment type="caution">
    <text evidence="8">The sequence shown here is derived from an EMBL/GenBank/DDBJ whole genome shotgun (WGS) entry which is preliminary data.</text>
</comment>
<feature type="binding site" evidence="4">
    <location>
        <position position="238"/>
    </location>
    <ligand>
        <name>Zn(2+)</name>
        <dbReference type="ChEBI" id="CHEBI:29105"/>
        <label>1</label>
    </ligand>
</feature>
<dbReference type="PANTHER" id="PTHR10340:SF27">
    <property type="entry name" value="ACL091CP"/>
    <property type="match status" value="1"/>
</dbReference>
<dbReference type="GO" id="GO:0016798">
    <property type="term" value="F:hydrolase activity, acting on glycosyl bonds"/>
    <property type="evidence" value="ECO:0007669"/>
    <property type="project" value="UniProtKB-KW"/>
</dbReference>
<feature type="binding site" evidence="4">
    <location>
        <position position="318"/>
    </location>
    <ligand>
        <name>Zn(2+)</name>
        <dbReference type="ChEBI" id="CHEBI:29105"/>
        <label>2</label>
    </ligand>
</feature>
<dbReference type="GO" id="GO:0004767">
    <property type="term" value="F:sphingomyelin phosphodiesterase activity"/>
    <property type="evidence" value="ECO:0007669"/>
    <property type="project" value="UniProtKB-UniRule"/>
</dbReference>
<evidence type="ECO:0000313" key="8">
    <source>
        <dbReference type="EMBL" id="KAJ9143881.1"/>
    </source>
</evidence>